<evidence type="ECO:0000313" key="10">
    <source>
        <dbReference type="EMBL" id="SDI02637.1"/>
    </source>
</evidence>
<dbReference type="InterPro" id="IPR013785">
    <property type="entry name" value="Aldolase_TIM"/>
</dbReference>
<dbReference type="PANTHER" id="PTHR21225:SF6">
    <property type="entry name" value="PHOSPHO-2-DEHYDRO-3-DEOXYHEPTONATE ALDOLASE, TRP-SENSITIVE"/>
    <property type="match status" value="1"/>
</dbReference>
<dbReference type="UniPathway" id="UPA00053">
    <property type="reaction ID" value="UER00084"/>
</dbReference>
<reference evidence="10 11" key="1">
    <citation type="submission" date="2016-10" db="EMBL/GenBank/DDBJ databases">
        <authorList>
            <person name="de Groot N.N."/>
        </authorList>
    </citation>
    <scope>NUCLEOTIDE SEQUENCE [LARGE SCALE GENOMIC DNA]</scope>
    <source>
        <strain evidence="10 11">CGMCC 1.10228</strain>
    </source>
</reference>
<name>A0A1G8H7K3_9VIBR</name>
<evidence type="ECO:0000256" key="8">
    <source>
        <dbReference type="PIRNR" id="PIRNR001361"/>
    </source>
</evidence>
<keyword evidence="4 8" id="KW-0028">Amino-acid biosynthesis</keyword>
<proteinExistence type="inferred from homology"/>
<dbReference type="AlphaFoldDB" id="A0A1G8H7K3"/>
<dbReference type="EC" id="2.5.1.54" evidence="8"/>
<dbReference type="PANTHER" id="PTHR21225">
    <property type="entry name" value="PHOSPHO-2-DEHYDRO-3-DEOXYHEPTONATE ALDOLASE DAHP SYNTHETASE"/>
    <property type="match status" value="1"/>
</dbReference>
<dbReference type="InterPro" id="IPR006219">
    <property type="entry name" value="DAHP_synth_1"/>
</dbReference>
<comment type="similarity">
    <text evidence="3 8">Belongs to the class-I DAHP synthase family.</text>
</comment>
<dbReference type="Pfam" id="PF00793">
    <property type="entry name" value="DAHP_synth_1"/>
    <property type="match status" value="1"/>
</dbReference>
<dbReference type="EMBL" id="FNDD01000046">
    <property type="protein sequence ID" value="SDI02637.1"/>
    <property type="molecule type" value="Genomic_DNA"/>
</dbReference>
<keyword evidence="5 8" id="KW-0808">Transferase</keyword>
<dbReference type="InterPro" id="IPR006218">
    <property type="entry name" value="DAHP1/KDSA"/>
</dbReference>
<dbReference type="OrthoDB" id="9807331at2"/>
<dbReference type="GO" id="GO:0003849">
    <property type="term" value="F:3-deoxy-7-phosphoheptulonate synthase activity"/>
    <property type="evidence" value="ECO:0007669"/>
    <property type="project" value="UniProtKB-EC"/>
</dbReference>
<evidence type="ECO:0000256" key="6">
    <source>
        <dbReference type="ARBA" id="ARBA00023141"/>
    </source>
</evidence>
<accession>A0A1G8H7K3</accession>
<feature type="domain" description="DAHP synthetase I/KDSA" evidence="9">
    <location>
        <begin position="42"/>
        <end position="336"/>
    </location>
</feature>
<dbReference type="GO" id="GO:0009073">
    <property type="term" value="P:aromatic amino acid family biosynthetic process"/>
    <property type="evidence" value="ECO:0007669"/>
    <property type="project" value="UniProtKB-KW"/>
</dbReference>
<dbReference type="STRING" id="861298.SAMN04488136_14610"/>
<evidence type="ECO:0000256" key="7">
    <source>
        <dbReference type="ARBA" id="ARBA00047508"/>
    </source>
</evidence>
<comment type="catalytic activity">
    <reaction evidence="7 8">
        <text>D-erythrose 4-phosphate + phosphoenolpyruvate + H2O = 7-phospho-2-dehydro-3-deoxy-D-arabino-heptonate + phosphate</text>
        <dbReference type="Rhea" id="RHEA:14717"/>
        <dbReference type="ChEBI" id="CHEBI:15377"/>
        <dbReference type="ChEBI" id="CHEBI:16897"/>
        <dbReference type="ChEBI" id="CHEBI:43474"/>
        <dbReference type="ChEBI" id="CHEBI:58394"/>
        <dbReference type="ChEBI" id="CHEBI:58702"/>
        <dbReference type="EC" id="2.5.1.54"/>
    </reaction>
</comment>
<dbReference type="RefSeq" id="WP_093279361.1">
    <property type="nucleotide sequence ID" value="NZ_FNDD01000046.1"/>
</dbReference>
<evidence type="ECO:0000256" key="3">
    <source>
        <dbReference type="ARBA" id="ARBA00007985"/>
    </source>
</evidence>
<sequence>MSHLAQVFNAQSYRALPSVEALADQYSLNQIQREFIDHSRQQISQILKGEDPRLLLIIGPCSIHDPEAGLEYAQKLAQLQHRYRDQLLIVMRTYFEKPRTRTGWKGLVVDPNLDGSQNLAQGLATAREFLTQVIDLKLATATEFLDTNIAPYLADLICWGAIGARTAESQPHRQLASALPFPVGIKNGTGGDIDIAINAIHAMQEPHLMPFSGSERGALCITSQGNPFGHIILRGGKTPNYQSPHVVNASTQLSDDGLRPRLVIDCSHGNSEKIALNQLKVAKDIAKQLRDGERCIAGVMCESFLEAGNQHVANTPLTYGQSITDACLDWQQSQQLIEQLAQAVNECQTARCSTVA</sequence>
<dbReference type="GO" id="GO:0009423">
    <property type="term" value="P:chorismate biosynthetic process"/>
    <property type="evidence" value="ECO:0007669"/>
    <property type="project" value="UniProtKB-UniPathway"/>
</dbReference>
<dbReference type="GO" id="GO:0008652">
    <property type="term" value="P:amino acid biosynthetic process"/>
    <property type="evidence" value="ECO:0007669"/>
    <property type="project" value="UniProtKB-KW"/>
</dbReference>
<dbReference type="GO" id="GO:0005737">
    <property type="term" value="C:cytoplasm"/>
    <property type="evidence" value="ECO:0007669"/>
    <property type="project" value="TreeGrafter"/>
</dbReference>
<dbReference type="Proteomes" id="UP000198854">
    <property type="component" value="Unassembled WGS sequence"/>
</dbReference>
<protein>
    <recommendedName>
        <fullName evidence="8">Phospho-2-dehydro-3-deoxyheptonate aldolase</fullName>
        <ecNumber evidence="8">2.5.1.54</ecNumber>
    </recommendedName>
</protein>
<evidence type="ECO:0000256" key="2">
    <source>
        <dbReference type="ARBA" id="ARBA00004688"/>
    </source>
</evidence>
<dbReference type="Gene3D" id="3.20.20.70">
    <property type="entry name" value="Aldolase class I"/>
    <property type="match status" value="1"/>
</dbReference>
<keyword evidence="11" id="KW-1185">Reference proteome</keyword>
<evidence type="ECO:0000313" key="11">
    <source>
        <dbReference type="Proteomes" id="UP000198854"/>
    </source>
</evidence>
<keyword evidence="6 8" id="KW-0057">Aromatic amino acid biosynthesis</keyword>
<evidence type="ECO:0000256" key="5">
    <source>
        <dbReference type="ARBA" id="ARBA00022679"/>
    </source>
</evidence>
<comment type="pathway">
    <text evidence="2 8">Metabolic intermediate biosynthesis; chorismate biosynthesis; chorismate from D-erythrose 4-phosphate and phosphoenolpyruvate: step 1/7.</text>
</comment>
<evidence type="ECO:0000259" key="9">
    <source>
        <dbReference type="Pfam" id="PF00793"/>
    </source>
</evidence>
<evidence type="ECO:0000256" key="1">
    <source>
        <dbReference type="ARBA" id="ARBA00003726"/>
    </source>
</evidence>
<dbReference type="SUPFAM" id="SSF51569">
    <property type="entry name" value="Aldolase"/>
    <property type="match status" value="1"/>
</dbReference>
<evidence type="ECO:0000256" key="4">
    <source>
        <dbReference type="ARBA" id="ARBA00022605"/>
    </source>
</evidence>
<comment type="function">
    <text evidence="1 8">Stereospecific condensation of phosphoenolpyruvate (PEP) and D-erythrose-4-phosphate (E4P) giving rise to 3-deoxy-D-arabino-heptulosonate-7-phosphate (DAHP).</text>
</comment>
<organism evidence="10 11">
    <name type="scientific">Vibrio xiamenensis</name>
    <dbReference type="NCBI Taxonomy" id="861298"/>
    <lineage>
        <taxon>Bacteria</taxon>
        <taxon>Pseudomonadati</taxon>
        <taxon>Pseudomonadota</taxon>
        <taxon>Gammaproteobacteria</taxon>
        <taxon>Vibrionales</taxon>
        <taxon>Vibrionaceae</taxon>
        <taxon>Vibrio</taxon>
    </lineage>
</organism>
<dbReference type="PIRSF" id="PIRSF001361">
    <property type="entry name" value="DAHP_synthase"/>
    <property type="match status" value="1"/>
</dbReference>
<gene>
    <name evidence="10" type="ORF">SAMN04488136_14610</name>
</gene>
<dbReference type="NCBIfam" id="TIGR00034">
    <property type="entry name" value="aroFGH"/>
    <property type="match status" value="1"/>
</dbReference>
<dbReference type="NCBIfam" id="NF009395">
    <property type="entry name" value="PRK12755.1"/>
    <property type="match status" value="1"/>
</dbReference>